<keyword evidence="2" id="KW-1185">Reference proteome</keyword>
<proteinExistence type="predicted"/>
<comment type="caution">
    <text evidence="1">The sequence shown here is derived from an EMBL/GenBank/DDBJ whole genome shotgun (WGS) entry which is preliminary data.</text>
</comment>
<dbReference type="Proteomes" id="UP000047420">
    <property type="component" value="Unassembled WGS sequence"/>
</dbReference>
<protein>
    <submittedName>
        <fullName evidence="1">Uncharacterized protein</fullName>
    </submittedName>
</protein>
<name>A0ABP1ZAA5_9GAMM</name>
<sequence>MDNKPYSNHGHNGVASTNFGTDLQTKSITSLFIDNIFQDTWLLALAIRNWPGVTVDNALYQYCENMIEQVQKKLRSAGHLMFLPMKLSSLIAYFWMKPLRELHPEPKDKINTTAQFLFYPMKTLGSRQSPYIARCYHLSSAM</sequence>
<organism evidence="1 2">
    <name type="scientific">Yersinia wautersii</name>
    <dbReference type="NCBI Taxonomy" id="1341643"/>
    <lineage>
        <taxon>Bacteria</taxon>
        <taxon>Pseudomonadati</taxon>
        <taxon>Pseudomonadota</taxon>
        <taxon>Gammaproteobacteria</taxon>
        <taxon>Enterobacterales</taxon>
        <taxon>Yersiniaceae</taxon>
        <taxon>Yersinia</taxon>
    </lineage>
</organism>
<reference evidence="1 2" key="1">
    <citation type="submission" date="2015-03" db="EMBL/GenBank/DDBJ databases">
        <authorList>
            <consortium name="Pathogen Informatics"/>
            <person name="Murphy D."/>
        </authorList>
    </citation>
    <scope>NUCLEOTIDE SEQUENCE [LARGE SCALE GENOMIC DNA]</scope>
    <source>
        <strain evidence="1 2">WP-931201</strain>
    </source>
</reference>
<evidence type="ECO:0000313" key="1">
    <source>
        <dbReference type="EMBL" id="CRG48730.1"/>
    </source>
</evidence>
<evidence type="ECO:0000313" key="2">
    <source>
        <dbReference type="Proteomes" id="UP000047420"/>
    </source>
</evidence>
<accession>A0ABP1ZAA5</accession>
<dbReference type="EMBL" id="CVMG01000001">
    <property type="protein sequence ID" value="CRG48730.1"/>
    <property type="molecule type" value="Genomic_DNA"/>
</dbReference>
<gene>
    <name evidence="1" type="ORF">ERS008478_00240</name>
</gene>